<comment type="cofactor">
    <cofactor evidence="8">
        <name>Mg(2+)</name>
        <dbReference type="ChEBI" id="CHEBI:18420"/>
    </cofactor>
</comment>
<evidence type="ECO:0000256" key="4">
    <source>
        <dbReference type="ARBA" id="ARBA00022741"/>
    </source>
</evidence>
<protein>
    <recommendedName>
        <fullName evidence="8">Molybdenum cofactor guanylyltransferase</fullName>
        <shortName evidence="8">MoCo guanylyltransferase</shortName>
        <ecNumber evidence="8">2.7.7.77</ecNumber>
    </recommendedName>
    <alternativeName>
        <fullName evidence="8">GTP:molybdopterin guanylyltransferase</fullName>
    </alternativeName>
    <alternativeName>
        <fullName evidence="8">Mo-MPT guanylyltransferase</fullName>
    </alternativeName>
    <alternativeName>
        <fullName evidence="8">Molybdopterin guanylyltransferase</fullName>
    </alternativeName>
    <alternativeName>
        <fullName evidence="8">Molybdopterin-guanine dinucleotide synthase</fullName>
        <shortName evidence="8">MGD synthase</shortName>
    </alternativeName>
</protein>
<evidence type="ECO:0000256" key="6">
    <source>
        <dbReference type="ARBA" id="ARBA00023134"/>
    </source>
</evidence>
<reference evidence="10 11" key="1">
    <citation type="submission" date="2023-08" db="EMBL/GenBank/DDBJ databases">
        <title>Oxalobacteraceae gen .nov., isolated from river sludge outside the plant.</title>
        <authorList>
            <person name="Zhao S.Y."/>
        </authorList>
    </citation>
    <scope>NUCLEOTIDE SEQUENCE [LARGE SCALE GENOMIC DNA]</scope>
    <source>
        <strain evidence="10 11">R-40</strain>
    </source>
</reference>
<feature type="binding site" evidence="8">
    <location>
        <position position="100"/>
    </location>
    <ligand>
        <name>GTP</name>
        <dbReference type="ChEBI" id="CHEBI:37565"/>
    </ligand>
</feature>
<keyword evidence="5 8" id="KW-0460">Magnesium</keyword>
<dbReference type="PANTHER" id="PTHR19136:SF81">
    <property type="entry name" value="MOLYBDENUM COFACTOR GUANYLYLTRANSFERASE"/>
    <property type="match status" value="1"/>
</dbReference>
<keyword evidence="11" id="KW-1185">Reference proteome</keyword>
<evidence type="ECO:0000256" key="8">
    <source>
        <dbReference type="HAMAP-Rule" id="MF_00316"/>
    </source>
</evidence>
<keyword evidence="6 8" id="KW-0342">GTP-binding</keyword>
<dbReference type="Gene3D" id="3.90.550.10">
    <property type="entry name" value="Spore Coat Polysaccharide Biosynthesis Protein SpsA, Chain A"/>
    <property type="match status" value="1"/>
</dbReference>
<dbReference type="InterPro" id="IPR013482">
    <property type="entry name" value="Molybde_CF_guanTrfase"/>
</dbReference>
<feature type="binding site" evidence="8">
    <location>
        <position position="70"/>
    </location>
    <ligand>
        <name>GTP</name>
        <dbReference type="ChEBI" id="CHEBI:37565"/>
    </ligand>
</feature>
<dbReference type="HAMAP" id="MF_00316">
    <property type="entry name" value="MobA"/>
    <property type="match status" value="1"/>
</dbReference>
<dbReference type="SUPFAM" id="SSF53448">
    <property type="entry name" value="Nucleotide-diphospho-sugar transferases"/>
    <property type="match status" value="1"/>
</dbReference>
<proteinExistence type="inferred from homology"/>
<organism evidence="10 11">
    <name type="scientific">Keguizhuia sedimenti</name>
    <dbReference type="NCBI Taxonomy" id="3064264"/>
    <lineage>
        <taxon>Bacteria</taxon>
        <taxon>Pseudomonadati</taxon>
        <taxon>Pseudomonadota</taxon>
        <taxon>Betaproteobacteria</taxon>
        <taxon>Burkholderiales</taxon>
        <taxon>Oxalobacteraceae</taxon>
        <taxon>Keguizhuia</taxon>
    </lineage>
</organism>
<comment type="function">
    <text evidence="8">Transfers a GMP moiety from GTP to Mo-molybdopterin (Mo-MPT) cofactor (Moco or molybdenum cofactor) to form Mo-molybdopterin guanine dinucleotide (Mo-MGD) cofactor.</text>
</comment>
<comment type="caution">
    <text evidence="10">The sequence shown here is derived from an EMBL/GenBank/DDBJ whole genome shotgun (WGS) entry which is preliminary data.</text>
</comment>
<gene>
    <name evidence="8 10" type="primary">mobA</name>
    <name evidence="10" type="ORF">Q8A64_13915</name>
</gene>
<dbReference type="InterPro" id="IPR025877">
    <property type="entry name" value="MobA-like_NTP_Trfase"/>
</dbReference>
<comment type="domain">
    <text evidence="8">The N-terminal domain determines nucleotide recognition and specific binding, while the C-terminal domain determines the specific binding to the target protein.</text>
</comment>
<evidence type="ECO:0000256" key="5">
    <source>
        <dbReference type="ARBA" id="ARBA00022842"/>
    </source>
</evidence>
<evidence type="ECO:0000256" key="1">
    <source>
        <dbReference type="ARBA" id="ARBA00022490"/>
    </source>
</evidence>
<evidence type="ECO:0000313" key="10">
    <source>
        <dbReference type="EMBL" id="MDQ9171505.1"/>
    </source>
</evidence>
<comment type="catalytic activity">
    <reaction evidence="8">
        <text>Mo-molybdopterin + GTP + H(+) = Mo-molybdopterin guanine dinucleotide + diphosphate</text>
        <dbReference type="Rhea" id="RHEA:34243"/>
        <dbReference type="ChEBI" id="CHEBI:15378"/>
        <dbReference type="ChEBI" id="CHEBI:33019"/>
        <dbReference type="ChEBI" id="CHEBI:37565"/>
        <dbReference type="ChEBI" id="CHEBI:71302"/>
        <dbReference type="ChEBI" id="CHEBI:71310"/>
        <dbReference type="EC" id="2.7.7.77"/>
    </reaction>
</comment>
<name>A0ABU1BR80_9BURK</name>
<dbReference type="EC" id="2.7.7.77" evidence="8"/>
<evidence type="ECO:0000313" key="11">
    <source>
        <dbReference type="Proteomes" id="UP001225596"/>
    </source>
</evidence>
<keyword evidence="7 8" id="KW-0501">Molybdenum cofactor biosynthesis</keyword>
<keyword evidence="2 8" id="KW-0808">Transferase</keyword>
<dbReference type="GO" id="GO:0061603">
    <property type="term" value="F:molybdenum cofactor guanylyltransferase activity"/>
    <property type="evidence" value="ECO:0007669"/>
    <property type="project" value="UniProtKB-EC"/>
</dbReference>
<dbReference type="InterPro" id="IPR029044">
    <property type="entry name" value="Nucleotide-diphossugar_trans"/>
</dbReference>
<feature type="binding site" evidence="8">
    <location>
        <begin position="11"/>
        <end position="13"/>
    </location>
    <ligand>
        <name>GTP</name>
        <dbReference type="ChEBI" id="CHEBI:37565"/>
    </ligand>
</feature>
<evidence type="ECO:0000256" key="3">
    <source>
        <dbReference type="ARBA" id="ARBA00022723"/>
    </source>
</evidence>
<comment type="similarity">
    <text evidence="8">Belongs to the MobA family.</text>
</comment>
<feature type="domain" description="MobA-like NTP transferase" evidence="9">
    <location>
        <begin position="8"/>
        <end position="165"/>
    </location>
</feature>
<keyword evidence="10" id="KW-0548">Nucleotidyltransferase</keyword>
<dbReference type="RefSeq" id="WP_338437444.1">
    <property type="nucleotide sequence ID" value="NZ_JAUYVH010000010.1"/>
</dbReference>
<feature type="binding site" evidence="8">
    <location>
        <position position="24"/>
    </location>
    <ligand>
        <name>GTP</name>
        <dbReference type="ChEBI" id="CHEBI:37565"/>
    </ligand>
</feature>
<dbReference type="CDD" id="cd02503">
    <property type="entry name" value="MobA"/>
    <property type="match status" value="1"/>
</dbReference>
<keyword evidence="1 8" id="KW-0963">Cytoplasm</keyword>
<sequence length="202" mass="22001">MELNDVTGLILAGGRGSRMGSVDKGLQTFRGKPMVKHAIERLSPQVGSVMINANQNLDVYKGFGVPVYPDEIQGFAGPLAGLQTGLLHCRSPFLVTVPCDSPFFPLDFVSEMGTALLSENGDLAVAVTGQGEQEQPHPVFCLVRASLLPHLSDFLQSGQRKIDKWYATLKVVPVRFADENAFSNINTLDELTKWEERLAGSQ</sequence>
<keyword evidence="4 8" id="KW-0547">Nucleotide-binding</keyword>
<evidence type="ECO:0000259" key="9">
    <source>
        <dbReference type="Pfam" id="PF12804"/>
    </source>
</evidence>
<dbReference type="Pfam" id="PF12804">
    <property type="entry name" value="NTP_transf_3"/>
    <property type="match status" value="1"/>
</dbReference>
<accession>A0ABU1BR80</accession>
<evidence type="ECO:0000256" key="7">
    <source>
        <dbReference type="ARBA" id="ARBA00023150"/>
    </source>
</evidence>
<evidence type="ECO:0000256" key="2">
    <source>
        <dbReference type="ARBA" id="ARBA00022679"/>
    </source>
</evidence>
<comment type="subcellular location">
    <subcellularLocation>
        <location evidence="8">Cytoplasm</location>
    </subcellularLocation>
</comment>
<feature type="binding site" evidence="8">
    <location>
        <position position="52"/>
    </location>
    <ligand>
        <name>GTP</name>
        <dbReference type="ChEBI" id="CHEBI:37565"/>
    </ligand>
</feature>
<feature type="binding site" evidence="8">
    <location>
        <position position="100"/>
    </location>
    <ligand>
        <name>Mg(2+)</name>
        <dbReference type="ChEBI" id="CHEBI:18420"/>
    </ligand>
</feature>
<dbReference type="Proteomes" id="UP001225596">
    <property type="component" value="Unassembled WGS sequence"/>
</dbReference>
<dbReference type="PANTHER" id="PTHR19136">
    <property type="entry name" value="MOLYBDENUM COFACTOR GUANYLYLTRANSFERASE"/>
    <property type="match status" value="1"/>
</dbReference>
<comment type="subunit">
    <text evidence="8">Monomer.</text>
</comment>
<dbReference type="EMBL" id="JAUYVH010000010">
    <property type="protein sequence ID" value="MDQ9171505.1"/>
    <property type="molecule type" value="Genomic_DNA"/>
</dbReference>
<keyword evidence="3 8" id="KW-0479">Metal-binding</keyword>
<dbReference type="NCBIfam" id="TIGR02665">
    <property type="entry name" value="molyb_mobA"/>
    <property type="match status" value="1"/>
</dbReference>